<dbReference type="Proteomes" id="UP000727654">
    <property type="component" value="Unassembled WGS sequence"/>
</dbReference>
<feature type="signal peptide" evidence="5">
    <location>
        <begin position="1"/>
        <end position="32"/>
    </location>
</feature>
<evidence type="ECO:0000256" key="1">
    <source>
        <dbReference type="ARBA" id="ARBA00008779"/>
    </source>
</evidence>
<dbReference type="Gene3D" id="3.30.1120.10">
    <property type="match status" value="1"/>
</dbReference>
<evidence type="ECO:0000256" key="5">
    <source>
        <dbReference type="SAM" id="SignalP"/>
    </source>
</evidence>
<dbReference type="InterPro" id="IPR024607">
    <property type="entry name" value="Sulfatase_CS"/>
</dbReference>
<keyword evidence="5" id="KW-0732">Signal</keyword>
<accession>A0ABN7YEM6</accession>
<keyword evidence="3" id="KW-0378">Hydrolase</keyword>
<organism evidence="7 8">
    <name type="scientific">Cupriavidus laharis</name>
    <dbReference type="NCBI Taxonomy" id="151654"/>
    <lineage>
        <taxon>Bacteria</taxon>
        <taxon>Pseudomonadati</taxon>
        <taxon>Pseudomonadota</taxon>
        <taxon>Betaproteobacteria</taxon>
        <taxon>Burkholderiales</taxon>
        <taxon>Burkholderiaceae</taxon>
        <taxon>Cupriavidus</taxon>
    </lineage>
</organism>
<dbReference type="Pfam" id="PF00884">
    <property type="entry name" value="Sulfatase"/>
    <property type="match status" value="1"/>
</dbReference>
<dbReference type="InterPro" id="IPR050738">
    <property type="entry name" value="Sulfatase"/>
</dbReference>
<comment type="caution">
    <text evidence="7">The sequence shown here is derived from an EMBL/GenBank/DDBJ whole genome shotgun (WGS) entry which is preliminary data.</text>
</comment>
<dbReference type="InterPro" id="IPR013320">
    <property type="entry name" value="ConA-like_dom_sf"/>
</dbReference>
<dbReference type="SUPFAM" id="SSF49899">
    <property type="entry name" value="Concanavalin A-like lectins/glucanases"/>
    <property type="match status" value="1"/>
</dbReference>
<dbReference type="Gene3D" id="3.40.720.10">
    <property type="entry name" value="Alkaline Phosphatase, subunit A"/>
    <property type="match status" value="1"/>
</dbReference>
<dbReference type="RefSeq" id="WP_224079575.1">
    <property type="nucleotide sequence ID" value="NZ_CAJZAI010000003.1"/>
</dbReference>
<reference evidence="7 8" key="1">
    <citation type="submission" date="2021-08" db="EMBL/GenBank/DDBJ databases">
        <authorList>
            <person name="Peeters C."/>
        </authorList>
    </citation>
    <scope>NUCLEOTIDE SEQUENCE [LARGE SCALE GENOMIC DNA]</scope>
    <source>
        <strain evidence="7 8">LMG 23992</strain>
    </source>
</reference>
<proteinExistence type="inferred from homology"/>
<dbReference type="SUPFAM" id="SSF53649">
    <property type="entry name" value="Alkaline phosphatase-like"/>
    <property type="match status" value="1"/>
</dbReference>
<keyword evidence="2" id="KW-0479">Metal-binding</keyword>
<protein>
    <recommendedName>
        <fullName evidence="6">Sulfatase N-terminal domain-containing protein</fullName>
    </recommendedName>
</protein>
<gene>
    <name evidence="7" type="ORF">LMG23992_01950</name>
</gene>
<evidence type="ECO:0000256" key="3">
    <source>
        <dbReference type="ARBA" id="ARBA00022801"/>
    </source>
</evidence>
<evidence type="ECO:0000256" key="4">
    <source>
        <dbReference type="ARBA" id="ARBA00022837"/>
    </source>
</evidence>
<evidence type="ECO:0000256" key="2">
    <source>
        <dbReference type="ARBA" id="ARBA00022723"/>
    </source>
</evidence>
<dbReference type="CDD" id="cd16025">
    <property type="entry name" value="PAS_like"/>
    <property type="match status" value="1"/>
</dbReference>
<feature type="domain" description="Sulfatase N-terminal" evidence="6">
    <location>
        <begin position="69"/>
        <end position="482"/>
    </location>
</feature>
<dbReference type="EMBL" id="CAJZAI010000003">
    <property type="protein sequence ID" value="CAG9171164.1"/>
    <property type="molecule type" value="Genomic_DNA"/>
</dbReference>
<dbReference type="InterPro" id="IPR017850">
    <property type="entry name" value="Alkaline_phosphatase_core_sf"/>
</dbReference>
<keyword evidence="8" id="KW-1185">Reference proteome</keyword>
<name>A0ABN7YEM6_9BURK</name>
<evidence type="ECO:0000313" key="8">
    <source>
        <dbReference type="Proteomes" id="UP000727654"/>
    </source>
</evidence>
<comment type="similarity">
    <text evidence="1">Belongs to the sulfatase family.</text>
</comment>
<feature type="chain" id="PRO_5045430132" description="Sulfatase N-terminal domain-containing protein" evidence="5">
    <location>
        <begin position="33"/>
        <end position="799"/>
    </location>
</feature>
<dbReference type="PROSITE" id="PS00523">
    <property type="entry name" value="SULFATASE_1"/>
    <property type="match status" value="1"/>
</dbReference>
<dbReference type="InterPro" id="IPR000917">
    <property type="entry name" value="Sulfatase_N"/>
</dbReference>
<dbReference type="PANTHER" id="PTHR42693">
    <property type="entry name" value="ARYLSULFATASE FAMILY MEMBER"/>
    <property type="match status" value="1"/>
</dbReference>
<dbReference type="PANTHER" id="PTHR42693:SF43">
    <property type="entry name" value="BLL2667 PROTEIN"/>
    <property type="match status" value="1"/>
</dbReference>
<keyword evidence="4" id="KW-0106">Calcium</keyword>
<evidence type="ECO:0000313" key="7">
    <source>
        <dbReference type="EMBL" id="CAG9171164.1"/>
    </source>
</evidence>
<sequence>MQNRCVRSTRFAGLARVLAAASLAVATAAAMAQEVLPKPPAPFKGMIAQSVRDSKSDFPQPLHAPKGAPNVLLVLLDDVGFGAASAFGGPVNTPVFDRLAQNGLRYNEFHTTALCSPTRAALLTGRNHHSAHTGLIMEGATGYPGYDSLMGKDTATVAELLRQNGWNTAWFGKNHNVPDWQSSQAGPFDLWPTGLGFEHFYGFIGADTSQWRPAVFDGTRPVEPYIGNPDYHFDYDMADQTIRWLRTQHAMAPDRPFFAYYAPGATHAPHHPKKAWVEKYKGKFDQGWDKMREEILARQIRMGVVPKGTKLTARSPGIPAWDSLSAEQRRLYAHMMEIYAGFLEQTDYNVGRVIDALKASGQLDNTLVIYIMGDNGASAEGSLQGAFNEFAWLNGKSEDLKDVFAHEKDLGTWKTYNHYPVGWAHAMNTPFQWAKQVASHFGGTRNGMVISWPARIKDVGGVRSQFHHVIDIEPTILDVAGIKEPKSVNGVAQKPIEGVSMAYTFDQPRAKSLRNTQYFELLGNRAIYHDGWIAATTPPDAPWVPAGPDVDPITGYKWELYHIDDDFSESVDLAAKEPARLKAMQDLFYSEAKKYNVLPIDNTKVARLNPAIRPSLTRGRTSFTYFDGMTRIPEGAAPDIKNKSYRITAEVETRGGDQGVIVTHGGLFGGYALMLRGGVPVFHYNFLDQAHYEVAAARALAPGKHVIAFDFQYDGGGPGKGGVGTLSVDGQPVGQGRFERTIPFRISFDETLDVGADTGTPVSLDYDVPFRFSGKLEKVTFDIALRDRTVAQSQASTSR</sequence>
<evidence type="ECO:0000259" key="6">
    <source>
        <dbReference type="Pfam" id="PF00884"/>
    </source>
</evidence>